<organism evidence="2 3">
    <name type="scientific">Roseateles paludis</name>
    <dbReference type="NCBI Taxonomy" id="3145238"/>
    <lineage>
        <taxon>Bacteria</taxon>
        <taxon>Pseudomonadati</taxon>
        <taxon>Pseudomonadota</taxon>
        <taxon>Betaproteobacteria</taxon>
        <taxon>Burkholderiales</taxon>
        <taxon>Sphaerotilaceae</taxon>
        <taxon>Roseateles</taxon>
    </lineage>
</organism>
<sequence length="129" mass="14228">MRHVQTQGLAPDGEPSRAEGITVWEARWHGRRVGLAWRWLRRGHRVVALADPMQIAANVPLAWADGLVLPAERAIVELNNIVHGLAWQAQVCHELDGGAQPRRARVALRPGEHRRPEVVASSADLLSPA</sequence>
<dbReference type="Gene3D" id="3.10.450.610">
    <property type="match status" value="1"/>
</dbReference>
<evidence type="ECO:0000313" key="2">
    <source>
        <dbReference type="EMBL" id="MEO3690082.1"/>
    </source>
</evidence>
<dbReference type="Proteomes" id="UP001495147">
    <property type="component" value="Unassembled WGS sequence"/>
</dbReference>
<accession>A0ABV0FZ08</accession>
<dbReference type="RefSeq" id="WP_347702916.1">
    <property type="nucleotide sequence ID" value="NZ_JBDPZD010000001.1"/>
</dbReference>
<dbReference type="EMBL" id="JBDPZD010000001">
    <property type="protein sequence ID" value="MEO3690082.1"/>
    <property type="molecule type" value="Genomic_DNA"/>
</dbReference>
<evidence type="ECO:0000313" key="3">
    <source>
        <dbReference type="Proteomes" id="UP001495147"/>
    </source>
</evidence>
<evidence type="ECO:0000256" key="1">
    <source>
        <dbReference type="SAM" id="MobiDB-lite"/>
    </source>
</evidence>
<comment type="caution">
    <text evidence="2">The sequence shown here is derived from an EMBL/GenBank/DDBJ whole genome shotgun (WGS) entry which is preliminary data.</text>
</comment>
<keyword evidence="3" id="KW-1185">Reference proteome</keyword>
<proteinExistence type="predicted"/>
<gene>
    <name evidence="2" type="ORF">ABDJ85_01290</name>
</gene>
<feature type="region of interest" description="Disordered" evidence="1">
    <location>
        <begin position="110"/>
        <end position="129"/>
    </location>
</feature>
<name>A0ABV0FZ08_9BURK</name>
<reference evidence="2 3" key="1">
    <citation type="submission" date="2024-05" db="EMBL/GenBank/DDBJ databases">
        <title>Roseateles sp. DJS-2-20 16S ribosomal RNA gene Genome sequencing and assembly.</title>
        <authorList>
            <person name="Woo H."/>
        </authorList>
    </citation>
    <scope>NUCLEOTIDE SEQUENCE [LARGE SCALE GENOMIC DNA]</scope>
    <source>
        <strain evidence="2 3">DJS-2-20</strain>
    </source>
</reference>
<protein>
    <submittedName>
        <fullName evidence="2">Uncharacterized protein</fullName>
    </submittedName>
</protein>